<dbReference type="Pfam" id="PF19263">
    <property type="entry name" value="DUF5906"/>
    <property type="match status" value="1"/>
</dbReference>
<feature type="domain" description="NrS-1 polymerase-like helicase" evidence="2">
    <location>
        <begin position="626"/>
        <end position="735"/>
    </location>
</feature>
<protein>
    <recommendedName>
        <fullName evidence="2">NrS-1 polymerase-like helicase domain-containing protein</fullName>
    </recommendedName>
</protein>
<gene>
    <name evidence="3" type="ORF">Hyperionvirus4_16</name>
</gene>
<dbReference type="InterPro" id="IPR045455">
    <property type="entry name" value="NrS-1_pol-like_helicase"/>
</dbReference>
<name>A0A3G5AA22_9VIRU</name>
<organism evidence="3">
    <name type="scientific">Hyperionvirus sp</name>
    <dbReference type="NCBI Taxonomy" id="2487770"/>
    <lineage>
        <taxon>Viruses</taxon>
        <taxon>Varidnaviria</taxon>
        <taxon>Bamfordvirae</taxon>
        <taxon>Nucleocytoviricota</taxon>
        <taxon>Megaviricetes</taxon>
        <taxon>Imitervirales</taxon>
        <taxon>Mimiviridae</taxon>
        <taxon>Klosneuvirinae</taxon>
    </lineage>
</organism>
<accession>A0A3G5AA22</accession>
<dbReference type="EMBL" id="MK072386">
    <property type="protein sequence ID" value="AYV83051.1"/>
    <property type="molecule type" value="Genomic_DNA"/>
</dbReference>
<evidence type="ECO:0000313" key="3">
    <source>
        <dbReference type="EMBL" id="AYV83051.1"/>
    </source>
</evidence>
<proteinExistence type="predicted"/>
<reference evidence="3" key="1">
    <citation type="submission" date="2018-10" db="EMBL/GenBank/DDBJ databases">
        <title>Hidden diversity of soil giant viruses.</title>
        <authorList>
            <person name="Schulz F."/>
            <person name="Alteio L."/>
            <person name="Goudeau D."/>
            <person name="Ryan E.M."/>
            <person name="Malmstrom R.R."/>
            <person name="Blanchard J."/>
            <person name="Woyke T."/>
        </authorList>
    </citation>
    <scope>NUCLEOTIDE SEQUENCE</scope>
    <source>
        <strain evidence="3">HYV1</strain>
    </source>
</reference>
<feature type="region of interest" description="Disordered" evidence="1">
    <location>
        <begin position="1"/>
        <end position="61"/>
    </location>
</feature>
<evidence type="ECO:0000256" key="1">
    <source>
        <dbReference type="SAM" id="MobiDB-lite"/>
    </source>
</evidence>
<sequence length="949" mass="109248">MKKEVAAKETSKVTKKNVASPPRAQDTSSNKTLTRVINGNSEECHDVGPKTKRLVKQRKAVDSVTPNESTIDRVALNISSHKKNSENSSIPILTKKSPQSIECNDDESDHGNDFRDDLESMGIDHVEPKPADNRLYTLYKVPIYKAANAYFIKTGGEEYELNDVIEILDQTDNCYHTRIHKDKNYLLFGDIDNYKKDFDSFSTFLIKFLGERYGITVNKEDICHTENKGKVAKEGGGNGSYHYVIPKYFGSCQKIKEIHSKFLKEYHDEFTFKGEERTENVIDTGIYAEKWFRYPNQSKERVSGTQHKIVKGTMKDFVLEYTDESEICLDDYNYLPANKPKESKAKNSNELKDTQLAKEKTKLTDDQLTKIKAILNLECDIQITGSNGKFQMTPNNGYCLVDPSHTHTDNTHSILYLNTRSTGSYNCLSHGNKPIEQDIINKLYNVLDGEVEKTPMMDLVYFGSLMVWSKGENDKKKFEYTLTQKTYFEQYVCSIETPNRFYVKISDKKFNIISPKDFKHNFPEFPEFIQCWLRDPTKKSYHSLDFRPDIKKCPPTVFNMFRGFDVVNNYVVTDPKERDTIIKPLLDHFKMIFANEKPEVMAFYLLLYACMFQYPELRNGIAIVMRSEEGAGKNFINTDIWGRMLGDILYISDAKPNTFFDKHSTVLENKLLVNLDEVKGKDTSEVIELIKSWITNKTTFINRKGKDAIEIKLFSQFVFTTNAKTPLPIPFGDRRFFAIGLPNTHVNDREYYGKLCKMLNKDWTILSAFYDYLMEMKIDDSYSWATERPKTSVYIDIQSACVPQTVQFIIDKFDSLFSSSYIDDSGDTVELSSQKDLVQIQAQTLFNQYRDWRTAGHFKEDNMSIILFGRLMPDIGGITKVTKKTTIYILNRKEILEYMAKKTFMTAVEVEAKSGIKAGVKAKKVDSRKEAKANYDAIENGLSHPELKI</sequence>
<feature type="compositionally biased region" description="Polar residues" evidence="1">
    <location>
        <begin position="25"/>
        <end position="41"/>
    </location>
</feature>
<evidence type="ECO:0000259" key="2">
    <source>
        <dbReference type="Pfam" id="PF19263"/>
    </source>
</evidence>
<feature type="compositionally biased region" description="Basic and acidic residues" evidence="1">
    <location>
        <begin position="1"/>
        <end position="12"/>
    </location>
</feature>